<keyword evidence="2" id="KW-1185">Reference proteome</keyword>
<accession>A0A6P4DGB3</accession>
<dbReference type="GeneID" id="107489411"/>
<dbReference type="PANTHER" id="PTHR34222">
    <property type="entry name" value="GAG_PRE-INTEGRS DOMAIN-CONTAINING PROTEIN"/>
    <property type="match status" value="1"/>
</dbReference>
<proteinExistence type="predicted"/>
<reference evidence="2" key="1">
    <citation type="journal article" date="2016" name="Nat. Genet.">
        <title>The genome sequences of Arachis duranensis and Arachis ipaensis, the diploid ancestors of cultivated peanut.</title>
        <authorList>
            <person name="Bertioli D.J."/>
            <person name="Cannon S.B."/>
            <person name="Froenicke L."/>
            <person name="Huang G."/>
            <person name="Farmer A.D."/>
            <person name="Cannon E.K."/>
            <person name="Liu X."/>
            <person name="Gao D."/>
            <person name="Clevenger J."/>
            <person name="Dash S."/>
            <person name="Ren L."/>
            <person name="Moretzsohn M.C."/>
            <person name="Shirasawa K."/>
            <person name="Huang W."/>
            <person name="Vidigal B."/>
            <person name="Abernathy B."/>
            <person name="Chu Y."/>
            <person name="Niederhuth C.E."/>
            <person name="Umale P."/>
            <person name="Araujo A.C."/>
            <person name="Kozik A."/>
            <person name="Kim K.D."/>
            <person name="Burow M.D."/>
            <person name="Varshney R.K."/>
            <person name="Wang X."/>
            <person name="Zhang X."/>
            <person name="Barkley N."/>
            <person name="Guimaraes P.M."/>
            <person name="Isobe S."/>
            <person name="Guo B."/>
            <person name="Liao B."/>
            <person name="Stalker H.T."/>
            <person name="Schmitz R.J."/>
            <person name="Scheffler B.E."/>
            <person name="Leal-Bertioli S.C."/>
            <person name="Xun X."/>
            <person name="Jackson S.A."/>
            <person name="Michelmore R."/>
            <person name="Ozias-Akins P."/>
        </authorList>
    </citation>
    <scope>NUCLEOTIDE SEQUENCE [LARGE SCALE GENOMIC DNA]</scope>
    <source>
        <strain evidence="2">cv. V14167</strain>
    </source>
</reference>
<organism evidence="2 3">
    <name type="scientific">Arachis duranensis</name>
    <name type="common">Wild peanut</name>
    <dbReference type="NCBI Taxonomy" id="130453"/>
    <lineage>
        <taxon>Eukaryota</taxon>
        <taxon>Viridiplantae</taxon>
        <taxon>Streptophyta</taxon>
        <taxon>Embryophyta</taxon>
        <taxon>Tracheophyta</taxon>
        <taxon>Spermatophyta</taxon>
        <taxon>Magnoliopsida</taxon>
        <taxon>eudicotyledons</taxon>
        <taxon>Gunneridae</taxon>
        <taxon>Pentapetalae</taxon>
        <taxon>rosids</taxon>
        <taxon>fabids</taxon>
        <taxon>Fabales</taxon>
        <taxon>Fabaceae</taxon>
        <taxon>Papilionoideae</taxon>
        <taxon>50 kb inversion clade</taxon>
        <taxon>dalbergioids sensu lato</taxon>
        <taxon>Dalbergieae</taxon>
        <taxon>Pterocarpus clade</taxon>
        <taxon>Arachis</taxon>
    </lineage>
</organism>
<sequence length="396" mass="44820">MWSDLRHRYYQGDRFTVAELQEEIHALRQGDLDVTIYFTNLISIWEELENFRGILACSCGSNCVWGLGVIRSHRAENQVTRFLKGLNDQYFGVRSQVMLMEPLPSINVVFSLLTQQERQAHNLGPTSHIMPYFATPSNTSEAQYGRGRGRGRGGRSQATRRGQKGRSRVQCTHCGKTGHTVNVCYKKHGFPSHLRNKFGGEAAVNSLAVVELERINENLSTKLDGSGIVESGFTAEQRQELLALLGNHEVKPIHSTNHIVAQSQPLPLQDTGATYHVSYSLEDFQTYYTIDPILVKIAKWLIHHKQHNWNNYALCEIQDCSSMRIIGRVETVGGLYVLDSQFYETYFPFINKTEVLSASQNSNIHASDPFIYDDTITSPHATHIFHDTHIDISLNP</sequence>
<name>A0A6P4DGB3_ARADU</name>
<feature type="region of interest" description="Disordered" evidence="1">
    <location>
        <begin position="140"/>
        <end position="167"/>
    </location>
</feature>
<reference evidence="3" key="2">
    <citation type="submission" date="2025-08" db="UniProtKB">
        <authorList>
            <consortium name="RefSeq"/>
        </authorList>
    </citation>
    <scope>IDENTIFICATION</scope>
    <source>
        <tissue evidence="3">Whole plant</tissue>
    </source>
</reference>
<dbReference type="PANTHER" id="PTHR34222:SF99">
    <property type="entry name" value="PROTEIN, PUTATIVE-RELATED"/>
    <property type="match status" value="1"/>
</dbReference>
<gene>
    <name evidence="3" type="primary">LOC107489411</name>
</gene>
<evidence type="ECO:0000313" key="2">
    <source>
        <dbReference type="Proteomes" id="UP000515211"/>
    </source>
</evidence>
<dbReference type="KEGG" id="adu:107489411"/>
<dbReference type="OrthoDB" id="1748863at2759"/>
<dbReference type="AlphaFoldDB" id="A0A6P4DGB3"/>
<dbReference type="RefSeq" id="XP_015965644.1">
    <property type="nucleotide sequence ID" value="XM_016110158.1"/>
</dbReference>
<evidence type="ECO:0000313" key="3">
    <source>
        <dbReference type="RefSeq" id="XP_015965644.1"/>
    </source>
</evidence>
<protein>
    <submittedName>
        <fullName evidence="3">Uncharacterized protein LOC107489411</fullName>
    </submittedName>
</protein>
<dbReference type="Proteomes" id="UP000515211">
    <property type="component" value="Chromosome 5"/>
</dbReference>
<evidence type="ECO:0000256" key="1">
    <source>
        <dbReference type="SAM" id="MobiDB-lite"/>
    </source>
</evidence>